<accession>A0A0G1P0E4</accession>
<sequence>MYQPKEQYMTERKILFWRTGTHRVPNHVEVFWGNLGEVEEAEAKLRAGGHEILSNMLFSAETYQQGPVGPCDEAQLRLIDSVIERENQQGNIYGVKAMLGKIFLAGRNSVKEGQ</sequence>
<dbReference type="Proteomes" id="UP000034175">
    <property type="component" value="Unassembled WGS sequence"/>
</dbReference>
<gene>
    <name evidence="1" type="ORF">UX39_C0011G0005</name>
</gene>
<dbReference type="EMBL" id="LCMA01000011">
    <property type="protein sequence ID" value="KKU26191.1"/>
    <property type="molecule type" value="Genomic_DNA"/>
</dbReference>
<protein>
    <submittedName>
        <fullName evidence="1">Uncharacterized protein</fullName>
    </submittedName>
</protein>
<dbReference type="AlphaFoldDB" id="A0A0G1P0E4"/>
<evidence type="ECO:0000313" key="1">
    <source>
        <dbReference type="EMBL" id="KKU26191.1"/>
    </source>
</evidence>
<proteinExistence type="predicted"/>
<name>A0A0G1P0E4_9BACT</name>
<comment type="caution">
    <text evidence="1">The sequence shown here is derived from an EMBL/GenBank/DDBJ whole genome shotgun (WGS) entry which is preliminary data.</text>
</comment>
<organism evidence="1 2">
    <name type="scientific">Candidatus Magasanikbacteria bacterium GW2011_GWA2_46_17</name>
    <dbReference type="NCBI Taxonomy" id="1619042"/>
    <lineage>
        <taxon>Bacteria</taxon>
        <taxon>Candidatus Magasanikiibacteriota</taxon>
    </lineage>
</organism>
<reference evidence="1 2" key="1">
    <citation type="journal article" date="2015" name="Nature">
        <title>rRNA introns, odd ribosomes, and small enigmatic genomes across a large radiation of phyla.</title>
        <authorList>
            <person name="Brown C.T."/>
            <person name="Hug L.A."/>
            <person name="Thomas B.C."/>
            <person name="Sharon I."/>
            <person name="Castelle C.J."/>
            <person name="Singh A."/>
            <person name="Wilkins M.J."/>
            <person name="Williams K.H."/>
            <person name="Banfield J.F."/>
        </authorList>
    </citation>
    <scope>NUCLEOTIDE SEQUENCE [LARGE SCALE GENOMIC DNA]</scope>
</reference>
<evidence type="ECO:0000313" key="2">
    <source>
        <dbReference type="Proteomes" id="UP000034175"/>
    </source>
</evidence>